<dbReference type="GeneID" id="52229737"/>
<sequence length="1083" mass="120453">MTRKNLILIGLLLSIVSIVSYWGIIKPSTLSTESSEQVVSRNNSLKIAVVNEDAGMVYNGQQLNIGELLTTSFASKGGYSVEVVSRSIAERGLENSVYQLMVVLPTKFSQDSLALESSSPAQAEFQYQIKSDKNHLVKQAEQAVVDLKRLFNQDLIHIYFLSIVGNLQTAQGQVGNVVSADGRVLNAFDTNLISPLTMYSRQFTGVSSSPTELLSAYTSFQKSLLESNDAFTSIIDVNKVYTAELEQIKSLQEQWQESILNREDSLKAYDDEFSKLSVEEQLSQLSVLNERMSSENSNPEILADTQTKANQMKQDVEAFTAKLRELNGNIDTALSDYDAKILAAVKESLENSSSFDVQDQAATLGNYLKSIESLLTESFKMEFNRFSGYSDQAIEAMNLSEEDKRYLKALNAFALSYAQTHGLTSPQLESISNQETYFNNAKNIVRQEVAQPQQLTLPSIEGEVSEILMRVPEGYALNVSGISATHLGGGEYSLAIGSPLKESIDIRYSLIPNDDTAINLFSPLVVELMVSTKENFEYDRVVNPPVTLPPATDGRLDTFVPVENSSTDSGTETPDSSDVTSGWVQEETISRENIDRVNKVFHRTYHASSVFYPYGEYARTNHLERAVVVDLRSYYELAGLIKAFYGEQFRDGSGTLEPSPSSLFGRIKQKYDNKEELQTIVVKLIQDTTVTELKNTLKTPEETIVEFDALIPKSEELSTYIDELRANTTKLLEGLATIVEQTQSVNETIKKKPTFVEQEKRDNTDLVTVSMSINSDLERLKNASQTLMDNTKAHQLVSESIQGQVDRLATDVKALETEGANLSGRVDELYGVMTKEYGDNAEFLKSFSTVLSNTKIGNSQNNAVYEYLSNPVDSSKIESLVGTVTKQADTRQDERSGFLLILMSYLVGLAASYILQHSDRSKWPKLVDVVARRHWTNSLYPFIFLTGVAFLAAVIIGGFAGYRLTLSGSQMFLLMMLLAVLTQFFAHGISHLNQYLKSYGFLISLFLVMMYLISAGQLLDSHYISHSSWVSFLSPLTYLEGMLTAFLNNKEGWTVTFILTLLLAGAVSGLTIYHYQELDESGV</sequence>
<organism evidence="13 14">
    <name type="scientific">Streptococcus ruminantium</name>
    <dbReference type="NCBI Taxonomy" id="1917441"/>
    <lineage>
        <taxon>Bacteria</taxon>
        <taxon>Bacillati</taxon>
        <taxon>Bacillota</taxon>
        <taxon>Bacilli</taxon>
        <taxon>Lactobacillales</taxon>
        <taxon>Streptococcaceae</taxon>
        <taxon>Streptococcus</taxon>
    </lineage>
</organism>
<evidence type="ECO:0000256" key="11">
    <source>
        <dbReference type="SAM" id="MobiDB-lite"/>
    </source>
</evidence>
<dbReference type="GO" id="GO:0005886">
    <property type="term" value="C:plasma membrane"/>
    <property type="evidence" value="ECO:0007669"/>
    <property type="project" value="UniProtKB-SubCell"/>
</dbReference>
<feature type="transmembrane region" description="Helical" evidence="12">
    <location>
        <begin position="1028"/>
        <end position="1047"/>
    </location>
</feature>
<comment type="similarity">
    <text evidence="2">Belongs to the EsaA family.</text>
</comment>
<evidence type="ECO:0000256" key="1">
    <source>
        <dbReference type="ARBA" id="ARBA00004651"/>
    </source>
</evidence>
<evidence type="ECO:0000256" key="8">
    <source>
        <dbReference type="ARBA" id="ARBA00023136"/>
    </source>
</evidence>
<feature type="transmembrane region" description="Helical" evidence="12">
    <location>
        <begin position="968"/>
        <end position="986"/>
    </location>
</feature>
<feature type="transmembrane region" description="Helical" evidence="12">
    <location>
        <begin position="942"/>
        <end position="962"/>
    </location>
</feature>
<evidence type="ECO:0000256" key="6">
    <source>
        <dbReference type="ARBA" id="ARBA00022989"/>
    </source>
</evidence>
<feature type="coiled-coil region" evidence="10">
    <location>
        <begin position="302"/>
        <end position="329"/>
    </location>
</feature>
<evidence type="ECO:0000313" key="14">
    <source>
        <dbReference type="Proteomes" id="UP000269331"/>
    </source>
</evidence>
<keyword evidence="10" id="KW-0175">Coiled coil</keyword>
<feature type="transmembrane region" description="Helical" evidence="12">
    <location>
        <begin position="998"/>
        <end position="1016"/>
    </location>
</feature>
<dbReference type="AlphaFoldDB" id="A0A2Z5TWL0"/>
<feature type="transmembrane region" description="Helical" evidence="12">
    <location>
        <begin position="1054"/>
        <end position="1075"/>
    </location>
</feature>
<dbReference type="InterPro" id="IPR051328">
    <property type="entry name" value="T7SS_ABC-Transporter"/>
</dbReference>
<evidence type="ECO:0000256" key="5">
    <source>
        <dbReference type="ARBA" id="ARBA00022692"/>
    </source>
</evidence>
<dbReference type="InterPro" id="IPR023838">
    <property type="entry name" value="T7SS_EsaA"/>
</dbReference>
<evidence type="ECO:0000256" key="9">
    <source>
        <dbReference type="ARBA" id="ARBA00046722"/>
    </source>
</evidence>
<comment type="subcellular location">
    <subcellularLocation>
        <location evidence="1">Cell membrane</location>
        <topology evidence="1">Multi-pass membrane protein</topology>
    </subcellularLocation>
</comment>
<comment type="subunit">
    <text evidence="9">Homodimer. Interacts with EssB.</text>
</comment>
<gene>
    <name evidence="13" type="primary">esaA</name>
    <name evidence="13" type="ORF">SR187_5985</name>
</gene>
<keyword evidence="8 12" id="KW-0472">Membrane</keyword>
<dbReference type="NCBIfam" id="TIGR03929">
    <property type="entry name" value="T7_esaA_Nterm"/>
    <property type="match status" value="1"/>
</dbReference>
<dbReference type="EMBL" id="AP018400">
    <property type="protein sequence ID" value="BBA92802.1"/>
    <property type="molecule type" value="Genomic_DNA"/>
</dbReference>
<evidence type="ECO:0000256" key="7">
    <source>
        <dbReference type="ARBA" id="ARBA00023026"/>
    </source>
</evidence>
<feature type="compositionally biased region" description="Polar residues" evidence="11">
    <location>
        <begin position="563"/>
        <end position="583"/>
    </location>
</feature>
<evidence type="ECO:0000256" key="12">
    <source>
        <dbReference type="SAM" id="Phobius"/>
    </source>
</evidence>
<dbReference type="RefSeq" id="WP_120171818.1">
    <property type="nucleotide sequence ID" value="NZ_AP018400.1"/>
</dbReference>
<evidence type="ECO:0000256" key="4">
    <source>
        <dbReference type="ARBA" id="ARBA00022475"/>
    </source>
</evidence>
<keyword evidence="6 12" id="KW-1133">Transmembrane helix</keyword>
<evidence type="ECO:0000256" key="2">
    <source>
        <dbReference type="ARBA" id="ARBA00008338"/>
    </source>
</evidence>
<evidence type="ECO:0000256" key="10">
    <source>
        <dbReference type="SAM" id="Coils"/>
    </source>
</evidence>
<dbReference type="KEGG" id="srq:SR187_5985"/>
<keyword evidence="4" id="KW-1003">Cell membrane</keyword>
<dbReference type="OrthoDB" id="4974788at2"/>
<proteinExistence type="inferred from homology"/>
<feature type="transmembrane region" description="Helical" evidence="12">
    <location>
        <begin position="897"/>
        <end position="915"/>
    </location>
</feature>
<reference evidence="13 14" key="1">
    <citation type="journal article" date="2018" name="Genome Biol. Evol.">
        <title>Complete Genome Sequence of Streptococcus ruminantium sp. nov. GUT-187T (=DSM 104980T =JCM 31869T), the Type Strain of S. ruminantium, and Comparison with Genome Sequences of Streptococcus suis Strains.</title>
        <authorList>
            <person name="Tohya M."/>
            <person name="Sekizaki T."/>
            <person name="Miyoshi-Akiyama T."/>
        </authorList>
    </citation>
    <scope>NUCLEOTIDE SEQUENCE [LARGE SCALE GENOMIC DNA]</scope>
    <source>
        <strain evidence="13 14">GUT187T</strain>
    </source>
</reference>
<keyword evidence="5 12" id="KW-0812">Transmembrane</keyword>
<evidence type="ECO:0000313" key="13">
    <source>
        <dbReference type="EMBL" id="BBA92802.1"/>
    </source>
</evidence>
<dbReference type="PANTHER" id="PTHR43077:SF10">
    <property type="entry name" value="TRANSPORT PERMEASE PROTEIN"/>
    <property type="match status" value="1"/>
</dbReference>
<accession>A0A2Z5TWL0</accession>
<keyword evidence="7" id="KW-0843">Virulence</keyword>
<evidence type="ECO:0000256" key="3">
    <source>
        <dbReference type="ARBA" id="ARBA00020819"/>
    </source>
</evidence>
<dbReference type="Proteomes" id="UP000269331">
    <property type="component" value="Chromosome"/>
</dbReference>
<name>A0A2Z5TWL0_9STRE</name>
<feature type="region of interest" description="Disordered" evidence="11">
    <location>
        <begin position="562"/>
        <end position="583"/>
    </location>
</feature>
<protein>
    <recommendedName>
        <fullName evidence="3">Type VII secretion system accessory factor EsaA</fullName>
    </recommendedName>
</protein>
<dbReference type="PANTHER" id="PTHR43077">
    <property type="entry name" value="TRANSPORT PERMEASE YVFS-RELATED"/>
    <property type="match status" value="1"/>
</dbReference>